<proteinExistence type="predicted"/>
<dbReference type="RefSeq" id="WP_121850291.1">
    <property type="nucleotide sequence ID" value="NZ_CP032050.1"/>
</dbReference>
<keyword evidence="3" id="KW-1185">Reference proteome</keyword>
<sequence>MAKRLSIINLFSVLLVIVINYLSQIKLFNHTTIGEISKKYDNLFTPADYAFSIWGIIFLSLLGYCFFQIKRAFNDKKSKDFIVSTGYWFTTANILNALWVLAFVFDLTGLSVLIMFVLLYSLIKIVLNTNMENWDAPIEIIAFVWWPICLYSGWIAVASIANVSAYLTKLDWQGFMVTEENWTIIMIAVALCVNLLMIWRRNMREFAAVGIWAFFAIYMRHRMEYPTIANVALTSAIILVVTTLIHGYQNRDTNPFKKWQQRQKGKSTS</sequence>
<feature type="transmembrane region" description="Helical" evidence="1">
    <location>
        <begin position="206"/>
        <end position="221"/>
    </location>
</feature>
<organism evidence="2 3">
    <name type="scientific">Euzebyella marina</name>
    <dbReference type="NCBI Taxonomy" id="1761453"/>
    <lineage>
        <taxon>Bacteria</taxon>
        <taxon>Pseudomonadati</taxon>
        <taxon>Bacteroidota</taxon>
        <taxon>Flavobacteriia</taxon>
        <taxon>Flavobacteriales</taxon>
        <taxon>Flavobacteriaceae</taxon>
        <taxon>Euzebyella</taxon>
    </lineage>
</organism>
<feature type="transmembrane region" description="Helical" evidence="1">
    <location>
        <begin position="139"/>
        <end position="161"/>
    </location>
</feature>
<dbReference type="AlphaFoldDB" id="A0A3G2LAJ0"/>
<dbReference type="PANTHER" id="PTHR33802">
    <property type="entry name" value="SI:CH211-161H7.5-RELATED"/>
    <property type="match status" value="1"/>
</dbReference>
<reference evidence="2 3" key="1">
    <citation type="submission" date="2018-08" db="EMBL/GenBank/DDBJ databases">
        <title>The reduced genetic potential of extracellular carbohydrate catabolism in Euzebyella marina RN62, a Flavobacteriia bacterium isolated from the hadal water.</title>
        <authorList>
            <person name="Xue C."/>
        </authorList>
    </citation>
    <scope>NUCLEOTIDE SEQUENCE [LARGE SCALE GENOMIC DNA]</scope>
    <source>
        <strain evidence="2 3">RN62</strain>
    </source>
</reference>
<feature type="transmembrane region" description="Helical" evidence="1">
    <location>
        <begin position="49"/>
        <end position="69"/>
    </location>
</feature>
<feature type="transmembrane region" description="Helical" evidence="1">
    <location>
        <begin position="81"/>
        <end position="101"/>
    </location>
</feature>
<keyword evidence="1" id="KW-0472">Membrane</keyword>
<feature type="transmembrane region" description="Helical" evidence="1">
    <location>
        <begin position="181"/>
        <end position="199"/>
    </location>
</feature>
<dbReference type="KEGG" id="emar:D1013_18790"/>
<keyword evidence="1" id="KW-0812">Transmembrane</keyword>
<feature type="transmembrane region" description="Helical" evidence="1">
    <location>
        <begin position="227"/>
        <end position="248"/>
    </location>
</feature>
<accession>A0A3G2LAJ0</accession>
<protein>
    <submittedName>
        <fullName evidence="2">Tryptophan-rich sensory protein</fullName>
    </submittedName>
</protein>
<dbReference type="OrthoDB" id="5189031at2"/>
<evidence type="ECO:0000313" key="3">
    <source>
        <dbReference type="Proteomes" id="UP000276309"/>
    </source>
</evidence>
<evidence type="ECO:0000256" key="1">
    <source>
        <dbReference type="SAM" id="Phobius"/>
    </source>
</evidence>
<evidence type="ECO:0000313" key="2">
    <source>
        <dbReference type="EMBL" id="AYN69285.1"/>
    </source>
</evidence>
<feature type="transmembrane region" description="Helical" evidence="1">
    <location>
        <begin position="7"/>
        <end position="29"/>
    </location>
</feature>
<gene>
    <name evidence="2" type="ORF">D1013_18790</name>
</gene>
<name>A0A3G2LAJ0_9FLAO</name>
<keyword evidence="1" id="KW-1133">Transmembrane helix</keyword>
<dbReference type="EMBL" id="CP032050">
    <property type="protein sequence ID" value="AYN69285.1"/>
    <property type="molecule type" value="Genomic_DNA"/>
</dbReference>
<feature type="transmembrane region" description="Helical" evidence="1">
    <location>
        <begin position="107"/>
        <end position="127"/>
    </location>
</feature>
<dbReference type="Proteomes" id="UP000276309">
    <property type="component" value="Chromosome"/>
</dbReference>
<dbReference type="PANTHER" id="PTHR33802:SF1">
    <property type="entry name" value="XK-RELATED PROTEIN"/>
    <property type="match status" value="1"/>
</dbReference>